<feature type="compositionally biased region" description="Basic and acidic residues" evidence="1">
    <location>
        <begin position="1"/>
        <end position="19"/>
    </location>
</feature>
<proteinExistence type="predicted"/>
<feature type="compositionally biased region" description="Low complexity" evidence="1">
    <location>
        <begin position="77"/>
        <end position="90"/>
    </location>
</feature>
<organism evidence="2 3">
    <name type="scientific">Phytoactinopolyspora alkaliphila</name>
    <dbReference type="NCBI Taxonomy" id="1783498"/>
    <lineage>
        <taxon>Bacteria</taxon>
        <taxon>Bacillati</taxon>
        <taxon>Actinomycetota</taxon>
        <taxon>Actinomycetes</taxon>
        <taxon>Jiangellales</taxon>
        <taxon>Jiangellaceae</taxon>
        <taxon>Phytoactinopolyspora</taxon>
    </lineage>
</organism>
<evidence type="ECO:0000313" key="2">
    <source>
        <dbReference type="EMBL" id="NED96203.1"/>
    </source>
</evidence>
<dbReference type="RefSeq" id="WP_163818978.1">
    <property type="nucleotide sequence ID" value="NZ_JAAGOB010000006.1"/>
</dbReference>
<comment type="caution">
    <text evidence="2">The sequence shown here is derived from an EMBL/GenBank/DDBJ whole genome shotgun (WGS) entry which is preliminary data.</text>
</comment>
<feature type="compositionally biased region" description="Pro residues" evidence="1">
    <location>
        <begin position="97"/>
        <end position="111"/>
    </location>
</feature>
<dbReference type="Proteomes" id="UP000469185">
    <property type="component" value="Unassembled WGS sequence"/>
</dbReference>
<gene>
    <name evidence="2" type="ORF">G1H11_12870</name>
</gene>
<reference evidence="2 3" key="1">
    <citation type="submission" date="2020-02" db="EMBL/GenBank/DDBJ databases">
        <authorList>
            <person name="Li X.-J."/>
            <person name="Feng X.-M."/>
        </authorList>
    </citation>
    <scope>NUCLEOTIDE SEQUENCE [LARGE SCALE GENOMIC DNA]</scope>
    <source>
        <strain evidence="2 3">CGMCC 4.7225</strain>
    </source>
</reference>
<dbReference type="AlphaFoldDB" id="A0A6N9YMI3"/>
<sequence length="125" mass="13351">MASRDKRDEQRLDQVDRRSQVSVSRALRARDASRPDPAAIAEALDKLKFSGMQRFRPTETPGRTGPDVRNSSAQDTPGASSPAGPDGPAAENAAHPIPRPPTQEAPTPAPPTQEAEAAHPTPRTE</sequence>
<protein>
    <submittedName>
        <fullName evidence="2">Uncharacterized protein</fullName>
    </submittedName>
</protein>
<evidence type="ECO:0000313" key="3">
    <source>
        <dbReference type="Proteomes" id="UP000469185"/>
    </source>
</evidence>
<feature type="compositionally biased region" description="Low complexity" evidence="1">
    <location>
        <begin position="112"/>
        <end position="125"/>
    </location>
</feature>
<feature type="region of interest" description="Disordered" evidence="1">
    <location>
        <begin position="1"/>
        <end position="125"/>
    </location>
</feature>
<keyword evidence="3" id="KW-1185">Reference proteome</keyword>
<evidence type="ECO:0000256" key="1">
    <source>
        <dbReference type="SAM" id="MobiDB-lite"/>
    </source>
</evidence>
<name>A0A6N9YMI3_9ACTN</name>
<dbReference type="EMBL" id="JAAGOB010000006">
    <property type="protein sequence ID" value="NED96203.1"/>
    <property type="molecule type" value="Genomic_DNA"/>
</dbReference>
<accession>A0A6N9YMI3</accession>